<accession>A0A2N1MN58</accession>
<dbReference type="Proteomes" id="UP000233469">
    <property type="component" value="Unassembled WGS sequence"/>
</dbReference>
<comment type="caution">
    <text evidence="1">The sequence shown here is derived from an EMBL/GenBank/DDBJ whole genome shotgun (WGS) entry which is preliminary data.</text>
</comment>
<name>A0A2N1MN58_9GLOM</name>
<sequence>MWSAQDQTKQIIRSKYVAQVLKVLYNDDDVKNRIQKLVNLYEKLEKKGVPNIDHLDCYNKEGDIVYLSPKGLKVVPKNQQELFEAIVCVLEALTDIRWDNIVQQHNDPSKWFLIDSTTRFLLP</sequence>
<dbReference type="OrthoDB" id="2379186at2759"/>
<reference evidence="1 2" key="2">
    <citation type="submission" date="2017-10" db="EMBL/GenBank/DDBJ databases">
        <title>Extensive intraspecific genome diversity in a model arbuscular mycorrhizal fungus.</title>
        <authorList>
            <person name="Chen E.C.H."/>
            <person name="Morin E."/>
            <person name="Baudet D."/>
            <person name="Noel J."/>
            <person name="Ndikumana S."/>
            <person name="Charron P."/>
            <person name="St-Onge C."/>
            <person name="Giorgi J."/>
            <person name="Grigoriev I.V."/>
            <person name="Roux C."/>
            <person name="Martin F.M."/>
            <person name="Corradi N."/>
        </authorList>
    </citation>
    <scope>NUCLEOTIDE SEQUENCE [LARGE SCALE GENOMIC DNA]</scope>
    <source>
        <strain evidence="1 2">C2</strain>
    </source>
</reference>
<evidence type="ECO:0000313" key="1">
    <source>
        <dbReference type="EMBL" id="PKK63082.1"/>
    </source>
</evidence>
<organism evidence="1 2">
    <name type="scientific">Rhizophagus irregularis</name>
    <dbReference type="NCBI Taxonomy" id="588596"/>
    <lineage>
        <taxon>Eukaryota</taxon>
        <taxon>Fungi</taxon>
        <taxon>Fungi incertae sedis</taxon>
        <taxon>Mucoromycota</taxon>
        <taxon>Glomeromycotina</taxon>
        <taxon>Glomeromycetes</taxon>
        <taxon>Glomerales</taxon>
        <taxon>Glomeraceae</taxon>
        <taxon>Rhizophagus</taxon>
    </lineage>
</organism>
<dbReference type="AlphaFoldDB" id="A0A2N1MN58"/>
<evidence type="ECO:0000313" key="2">
    <source>
        <dbReference type="Proteomes" id="UP000233469"/>
    </source>
</evidence>
<proteinExistence type="predicted"/>
<dbReference type="VEuPathDB" id="FungiDB:FUN_020923"/>
<gene>
    <name evidence="1" type="ORF">RhiirC2_789422</name>
</gene>
<protein>
    <submittedName>
        <fullName evidence="1">Uncharacterized protein</fullName>
    </submittedName>
</protein>
<dbReference type="EMBL" id="LLXL01001734">
    <property type="protein sequence ID" value="PKK63082.1"/>
    <property type="molecule type" value="Genomic_DNA"/>
</dbReference>
<reference evidence="1 2" key="1">
    <citation type="submission" date="2016-04" db="EMBL/GenBank/DDBJ databases">
        <title>Genome analyses suggest a sexual origin of heterokaryosis in a supposedly ancient asexual fungus.</title>
        <authorList>
            <person name="Ropars J."/>
            <person name="Sedzielewska K."/>
            <person name="Noel J."/>
            <person name="Charron P."/>
            <person name="Farinelli L."/>
            <person name="Marton T."/>
            <person name="Kruger M."/>
            <person name="Pelin A."/>
            <person name="Brachmann A."/>
            <person name="Corradi N."/>
        </authorList>
    </citation>
    <scope>NUCLEOTIDE SEQUENCE [LARGE SCALE GENOMIC DNA]</scope>
    <source>
        <strain evidence="1 2">C2</strain>
    </source>
</reference>